<evidence type="ECO:0000313" key="1">
    <source>
        <dbReference type="EMBL" id="OPJ88256.1"/>
    </source>
</evidence>
<gene>
    <name evidence="1" type="ORF">AV530_008241</name>
</gene>
<organism evidence="1 2">
    <name type="scientific">Patagioenas fasciata monilis</name>
    <dbReference type="NCBI Taxonomy" id="372326"/>
    <lineage>
        <taxon>Eukaryota</taxon>
        <taxon>Metazoa</taxon>
        <taxon>Chordata</taxon>
        <taxon>Craniata</taxon>
        <taxon>Vertebrata</taxon>
        <taxon>Euteleostomi</taxon>
        <taxon>Archelosauria</taxon>
        <taxon>Archosauria</taxon>
        <taxon>Dinosauria</taxon>
        <taxon>Saurischia</taxon>
        <taxon>Theropoda</taxon>
        <taxon>Coelurosauria</taxon>
        <taxon>Aves</taxon>
        <taxon>Neognathae</taxon>
        <taxon>Neoaves</taxon>
        <taxon>Columbimorphae</taxon>
        <taxon>Columbiformes</taxon>
        <taxon>Columbidae</taxon>
        <taxon>Patagioenas</taxon>
    </lineage>
</organism>
<dbReference type="Proteomes" id="UP000190648">
    <property type="component" value="Unassembled WGS sequence"/>
</dbReference>
<sequence length="125" mass="14836">MKPPSQNRRQPEWQNFSWFAVDRAELQVWTISLEHDTRSISRWIFQALRRGQLAQPLFVKEANLQTFPILQRRQTRTAERCREPALLLWVLMERQVQCAPSDCNNLKELLTSDSSRSYTFITTVK</sequence>
<dbReference type="AlphaFoldDB" id="A0A1V4KV02"/>
<keyword evidence="2" id="KW-1185">Reference proteome</keyword>
<name>A0A1V4KV02_PATFA</name>
<evidence type="ECO:0000313" key="2">
    <source>
        <dbReference type="Proteomes" id="UP000190648"/>
    </source>
</evidence>
<reference evidence="1 2" key="1">
    <citation type="submission" date="2016-02" db="EMBL/GenBank/DDBJ databases">
        <title>Band-tailed pigeon sequencing and assembly.</title>
        <authorList>
            <person name="Soares A.E."/>
            <person name="Novak B.J."/>
            <person name="Rice E.S."/>
            <person name="O'Connell B."/>
            <person name="Chang D."/>
            <person name="Weber S."/>
            <person name="Shapiro B."/>
        </authorList>
    </citation>
    <scope>NUCLEOTIDE SEQUENCE [LARGE SCALE GENOMIC DNA]</scope>
    <source>
        <strain evidence="1">BTP2013</strain>
        <tissue evidence="1">Blood</tissue>
    </source>
</reference>
<dbReference type="EMBL" id="LSYS01001584">
    <property type="protein sequence ID" value="OPJ88256.1"/>
    <property type="molecule type" value="Genomic_DNA"/>
</dbReference>
<comment type="caution">
    <text evidence="1">The sequence shown here is derived from an EMBL/GenBank/DDBJ whole genome shotgun (WGS) entry which is preliminary data.</text>
</comment>
<protein>
    <submittedName>
        <fullName evidence="1">Uncharacterized protein</fullName>
    </submittedName>
</protein>
<accession>A0A1V4KV02</accession>
<proteinExistence type="predicted"/>